<feature type="compositionally biased region" description="Pro residues" evidence="1">
    <location>
        <begin position="293"/>
        <end position="306"/>
    </location>
</feature>
<feature type="region of interest" description="Disordered" evidence="1">
    <location>
        <begin position="351"/>
        <end position="412"/>
    </location>
</feature>
<organism evidence="2 3">
    <name type="scientific">Trichodelitschia bisporula</name>
    <dbReference type="NCBI Taxonomy" id="703511"/>
    <lineage>
        <taxon>Eukaryota</taxon>
        <taxon>Fungi</taxon>
        <taxon>Dikarya</taxon>
        <taxon>Ascomycota</taxon>
        <taxon>Pezizomycotina</taxon>
        <taxon>Dothideomycetes</taxon>
        <taxon>Dothideomycetes incertae sedis</taxon>
        <taxon>Phaeotrichales</taxon>
        <taxon>Phaeotrichaceae</taxon>
        <taxon>Trichodelitschia</taxon>
    </lineage>
</organism>
<dbReference type="OrthoDB" id="244495at2759"/>
<evidence type="ECO:0000313" key="3">
    <source>
        <dbReference type="Proteomes" id="UP000799640"/>
    </source>
</evidence>
<dbReference type="GO" id="GO:0016538">
    <property type="term" value="F:cyclin-dependent protein serine/threonine kinase regulator activity"/>
    <property type="evidence" value="ECO:0007669"/>
    <property type="project" value="TreeGrafter"/>
</dbReference>
<dbReference type="Gene3D" id="1.10.472.10">
    <property type="entry name" value="Cyclin-like"/>
    <property type="match status" value="1"/>
</dbReference>
<name>A0A6G1HNY6_9PEZI</name>
<evidence type="ECO:0000256" key="1">
    <source>
        <dbReference type="SAM" id="MobiDB-lite"/>
    </source>
</evidence>
<feature type="compositionally biased region" description="Polar residues" evidence="1">
    <location>
        <begin position="383"/>
        <end position="398"/>
    </location>
</feature>
<proteinExistence type="predicted"/>
<dbReference type="AlphaFoldDB" id="A0A6G1HNY6"/>
<dbReference type="GO" id="GO:0005634">
    <property type="term" value="C:nucleus"/>
    <property type="evidence" value="ECO:0007669"/>
    <property type="project" value="TreeGrafter"/>
</dbReference>
<sequence length="490" mass="54348">MRSSVAPSLRLPKSIRAPQASMPQLAAEVTCLFWFEHGRTLAAIEENPRQIRTHCAEFPPSPGFLKWATTLLSTTQVSRNVICLALLFIYRLKKANAHVCGKAGSEYRLLTVALMLGNKFLDDNTYTNRTWADVSGISVQEIHVMEMEFLGNMRYGLYTSEQQWKDWQVKLGIFGTYIDRAIKSLEAAPAHGLPLPSPSATQEGRASVSGYNVQHGLPNSSTPLLLPRVASTSVSPIGPLPELDPRFNGRKRSYDANWFEAPPKRHIPLTYYSNGPQPPGHHSLPEHQLNQPHLPPVHAPSLPRMPPLSLSIPGQSSAVLQLPLPPLPLDLPGPRAMASVFPAPHLYPQSGAAPTSVPPLQIPAQQPMPTDNSRQLSPYPIHSNGSSPTSMYEGNHTPSQDRRLSPSHYLHDRNSPFRPIRLVQTLLAPPISSGQVQNAPMQVRQDQMQYHTVGQPERRAGGQLPYISQERWVLPHPTQRYNWSNTSQGQ</sequence>
<dbReference type="InterPro" id="IPR013922">
    <property type="entry name" value="Cyclin_PHO80-like"/>
</dbReference>
<evidence type="ECO:0000313" key="2">
    <source>
        <dbReference type="EMBL" id="KAF2397702.1"/>
    </source>
</evidence>
<keyword evidence="3" id="KW-1185">Reference proteome</keyword>
<feature type="compositionally biased region" description="Polar residues" evidence="1">
    <location>
        <begin position="363"/>
        <end position="376"/>
    </location>
</feature>
<feature type="compositionally biased region" description="Basic and acidic residues" evidence="1">
    <location>
        <begin position="399"/>
        <end position="412"/>
    </location>
</feature>
<feature type="compositionally biased region" description="Polar residues" evidence="1">
    <location>
        <begin position="198"/>
        <end position="213"/>
    </location>
</feature>
<protein>
    <recommendedName>
        <fullName evidence="4">Cyclin-domain-containing protein</fullName>
    </recommendedName>
</protein>
<dbReference type="Pfam" id="PF08613">
    <property type="entry name" value="Cyclin"/>
    <property type="match status" value="1"/>
</dbReference>
<accession>A0A6G1HNY6</accession>
<dbReference type="CDD" id="cd20557">
    <property type="entry name" value="CYCLIN_ScPCL1-like"/>
    <property type="match status" value="1"/>
</dbReference>
<dbReference type="GO" id="GO:0019901">
    <property type="term" value="F:protein kinase binding"/>
    <property type="evidence" value="ECO:0007669"/>
    <property type="project" value="InterPro"/>
</dbReference>
<evidence type="ECO:0008006" key="4">
    <source>
        <dbReference type="Google" id="ProtNLM"/>
    </source>
</evidence>
<dbReference type="PANTHER" id="PTHR15615:SF118">
    <property type="entry name" value="CYCLIN, HYPOTHETICAL (EUROFUNG)"/>
    <property type="match status" value="1"/>
</dbReference>
<feature type="region of interest" description="Disordered" evidence="1">
    <location>
        <begin position="193"/>
        <end position="213"/>
    </location>
</feature>
<reference evidence="2" key="1">
    <citation type="journal article" date="2020" name="Stud. Mycol.">
        <title>101 Dothideomycetes genomes: a test case for predicting lifestyles and emergence of pathogens.</title>
        <authorList>
            <person name="Haridas S."/>
            <person name="Albert R."/>
            <person name="Binder M."/>
            <person name="Bloem J."/>
            <person name="Labutti K."/>
            <person name="Salamov A."/>
            <person name="Andreopoulos B."/>
            <person name="Baker S."/>
            <person name="Barry K."/>
            <person name="Bills G."/>
            <person name="Bluhm B."/>
            <person name="Cannon C."/>
            <person name="Castanera R."/>
            <person name="Culley D."/>
            <person name="Daum C."/>
            <person name="Ezra D."/>
            <person name="Gonzalez J."/>
            <person name="Henrissat B."/>
            <person name="Kuo A."/>
            <person name="Liang C."/>
            <person name="Lipzen A."/>
            <person name="Lutzoni F."/>
            <person name="Magnuson J."/>
            <person name="Mondo S."/>
            <person name="Nolan M."/>
            <person name="Ohm R."/>
            <person name="Pangilinan J."/>
            <person name="Park H.-J."/>
            <person name="Ramirez L."/>
            <person name="Alfaro M."/>
            <person name="Sun H."/>
            <person name="Tritt A."/>
            <person name="Yoshinaga Y."/>
            <person name="Zwiers L.-H."/>
            <person name="Turgeon B."/>
            <person name="Goodwin S."/>
            <person name="Spatafora J."/>
            <person name="Crous P."/>
            <person name="Grigoriev I."/>
        </authorList>
    </citation>
    <scope>NUCLEOTIDE SEQUENCE</scope>
    <source>
        <strain evidence="2">CBS 262.69</strain>
    </source>
</reference>
<dbReference type="Proteomes" id="UP000799640">
    <property type="component" value="Unassembled WGS sequence"/>
</dbReference>
<dbReference type="PANTHER" id="PTHR15615">
    <property type="match status" value="1"/>
</dbReference>
<dbReference type="EMBL" id="ML996702">
    <property type="protein sequence ID" value="KAF2397702.1"/>
    <property type="molecule type" value="Genomic_DNA"/>
</dbReference>
<gene>
    <name evidence="2" type="ORF">EJ06DRAFT_481255</name>
</gene>
<feature type="region of interest" description="Disordered" evidence="1">
    <location>
        <begin position="269"/>
        <end position="310"/>
    </location>
</feature>
<dbReference type="GO" id="GO:0000307">
    <property type="term" value="C:cyclin-dependent protein kinase holoenzyme complex"/>
    <property type="evidence" value="ECO:0007669"/>
    <property type="project" value="TreeGrafter"/>
</dbReference>